<sequence length="66" mass="7540">MSINILRLYSAQRRCGVAFAITITIARARAAIIMMHKQLINISRCGRFLPLEPVAAKDRRTRETVR</sequence>
<accession>A0A2M3ZWD9</accession>
<dbReference type="EMBL" id="GGFM01012113">
    <property type="protein sequence ID" value="MBW32864.1"/>
    <property type="molecule type" value="Transcribed_RNA"/>
</dbReference>
<evidence type="ECO:0000313" key="1">
    <source>
        <dbReference type="EMBL" id="MBW32864.1"/>
    </source>
</evidence>
<proteinExistence type="predicted"/>
<reference evidence="1" key="1">
    <citation type="submission" date="2018-01" db="EMBL/GenBank/DDBJ databases">
        <title>An insight into the sialome of Amazonian anophelines.</title>
        <authorList>
            <person name="Ribeiro J.M."/>
            <person name="Scarpassa V."/>
            <person name="Calvo E."/>
        </authorList>
    </citation>
    <scope>NUCLEOTIDE SEQUENCE</scope>
    <source>
        <tissue evidence="1">Salivary glands</tissue>
    </source>
</reference>
<organism evidence="1">
    <name type="scientific">Anopheles braziliensis</name>
    <dbReference type="NCBI Taxonomy" id="58242"/>
    <lineage>
        <taxon>Eukaryota</taxon>
        <taxon>Metazoa</taxon>
        <taxon>Ecdysozoa</taxon>
        <taxon>Arthropoda</taxon>
        <taxon>Hexapoda</taxon>
        <taxon>Insecta</taxon>
        <taxon>Pterygota</taxon>
        <taxon>Neoptera</taxon>
        <taxon>Endopterygota</taxon>
        <taxon>Diptera</taxon>
        <taxon>Nematocera</taxon>
        <taxon>Culicoidea</taxon>
        <taxon>Culicidae</taxon>
        <taxon>Anophelinae</taxon>
        <taxon>Anopheles</taxon>
    </lineage>
</organism>
<dbReference type="AlphaFoldDB" id="A0A2M3ZWD9"/>
<protein>
    <submittedName>
        <fullName evidence="1">Putative secreted peptide</fullName>
    </submittedName>
</protein>
<name>A0A2M3ZWD9_9DIPT</name>